<evidence type="ECO:0000313" key="2">
    <source>
        <dbReference type="Proteomes" id="UP001159363"/>
    </source>
</evidence>
<reference evidence="1 2" key="1">
    <citation type="submission" date="2023-02" db="EMBL/GenBank/DDBJ databases">
        <title>LHISI_Scaffold_Assembly.</title>
        <authorList>
            <person name="Stuart O.P."/>
            <person name="Cleave R."/>
            <person name="Magrath M.J.L."/>
            <person name="Mikheyev A.S."/>
        </authorList>
    </citation>
    <scope>NUCLEOTIDE SEQUENCE [LARGE SCALE GENOMIC DNA]</scope>
    <source>
        <strain evidence="1">Daus_M_001</strain>
        <tissue evidence="1">Leg muscle</tissue>
    </source>
</reference>
<dbReference type="Proteomes" id="UP001159363">
    <property type="component" value="Chromosome 12"/>
</dbReference>
<sequence>MPIEIGRNFSRISFKFLCDNPLNVRRSRSLRVGFRLLLLFVDDVLPRVMQAVILSDTVVLDAAKARIYNSPSLPSVICPSVIPSRTFLRTSVVLEKIHKLYNISNIIVSGAAVAERLARPPPIKTNRVQSPAGPPDSRMWEPCRTMPLVGGSSRGYLVSQVPVLLHAHLSHPHRLSRRRRYSELRRDVQGVLTSGLCVLCGLVRETSSARREIQLLQPYGWYKGPSTPPALSFGNDERGYSLSAVEDMKWSRRGVSNTAICWPPASHVAAASRQISVPQRFLTATVGGRDWARVLLRVYNWLGVLQEVSGKSWTKNTHDEAPPLRAVGVDEQETTSGRSVQVQAGVGWASLPQREVKGECAPVHFLSCVGPHPQSGPFVLAAAHPQVVHTCRSKHSSHTGVTSRSCTSSPVSCRDELNQYFSGTPVPSRYLLLRILVMDKLYARQRCSTISPFARIPWLNHSPHTKANRVQVPAGRPEFSHCGSRAGQCRWSADFLGDLPWPPPLHSAAAPFSPRITLIDSQDLGVKSCSNFFTHIPSLFHGLPLSIFLHLDFLNRLTDILYWPRARYSRICLNHLNAFVFI</sequence>
<accession>A0ABQ9GAW6</accession>
<proteinExistence type="predicted"/>
<protein>
    <submittedName>
        <fullName evidence="1">Uncharacterized protein</fullName>
    </submittedName>
</protein>
<evidence type="ECO:0000313" key="1">
    <source>
        <dbReference type="EMBL" id="KAJ8869558.1"/>
    </source>
</evidence>
<dbReference type="EMBL" id="JARBHB010000013">
    <property type="protein sequence ID" value="KAJ8869558.1"/>
    <property type="molecule type" value="Genomic_DNA"/>
</dbReference>
<gene>
    <name evidence="1" type="ORF">PR048_028549</name>
</gene>
<name>A0ABQ9GAW6_9NEOP</name>
<comment type="caution">
    <text evidence="1">The sequence shown here is derived from an EMBL/GenBank/DDBJ whole genome shotgun (WGS) entry which is preliminary data.</text>
</comment>
<organism evidence="1 2">
    <name type="scientific">Dryococelus australis</name>
    <dbReference type="NCBI Taxonomy" id="614101"/>
    <lineage>
        <taxon>Eukaryota</taxon>
        <taxon>Metazoa</taxon>
        <taxon>Ecdysozoa</taxon>
        <taxon>Arthropoda</taxon>
        <taxon>Hexapoda</taxon>
        <taxon>Insecta</taxon>
        <taxon>Pterygota</taxon>
        <taxon>Neoptera</taxon>
        <taxon>Polyneoptera</taxon>
        <taxon>Phasmatodea</taxon>
        <taxon>Verophasmatodea</taxon>
        <taxon>Anareolatae</taxon>
        <taxon>Phasmatidae</taxon>
        <taxon>Eurycanthinae</taxon>
        <taxon>Dryococelus</taxon>
    </lineage>
</organism>
<keyword evidence="2" id="KW-1185">Reference proteome</keyword>